<reference evidence="5 6" key="1">
    <citation type="submission" date="2024-07" db="EMBL/GenBank/DDBJ databases">
        <authorList>
            <person name="Ren Q."/>
        </authorList>
    </citation>
    <scope>NUCLEOTIDE SEQUENCE [LARGE SCALE GENOMIC DNA]</scope>
    <source>
        <strain evidence="5 6">REN37</strain>
    </source>
</reference>
<evidence type="ECO:0000313" key="6">
    <source>
        <dbReference type="Proteomes" id="UP001562065"/>
    </source>
</evidence>
<dbReference type="PANTHER" id="PTHR47062:SF1">
    <property type="entry name" value="SMALL HEAT SHOCK PROTEIN IBPA"/>
    <property type="match status" value="1"/>
</dbReference>
<evidence type="ECO:0000256" key="2">
    <source>
        <dbReference type="PROSITE-ProRule" id="PRU00285"/>
    </source>
</evidence>
<dbReference type="Pfam" id="PF00011">
    <property type="entry name" value="HSP20"/>
    <property type="match status" value="1"/>
</dbReference>
<dbReference type="SUPFAM" id="SSF49764">
    <property type="entry name" value="HSP20-like chaperones"/>
    <property type="match status" value="1"/>
</dbReference>
<dbReference type="Proteomes" id="UP001562065">
    <property type="component" value="Unassembled WGS sequence"/>
</dbReference>
<protein>
    <submittedName>
        <fullName evidence="5">Hsp20 family protein</fullName>
    </submittedName>
</protein>
<evidence type="ECO:0000256" key="1">
    <source>
        <dbReference type="ARBA" id="ARBA00023016"/>
    </source>
</evidence>
<keyword evidence="1" id="KW-0346">Stress response</keyword>
<evidence type="ECO:0000256" key="3">
    <source>
        <dbReference type="RuleBase" id="RU003616"/>
    </source>
</evidence>
<sequence>MNADFALAPLFRHSVGFDRINDLFDSALRADQGNGFPPYDIVREADDQYRIVMAVAGFGRDALTIVARDNQLTVTGKQPATGPEDGRVWLHRGIARRNFERSFRLADHVQVEGAALNDGLLEIQLRRVVPDAQRPREIEIAQ</sequence>
<proteinExistence type="inferred from homology"/>
<dbReference type="InterPro" id="IPR037913">
    <property type="entry name" value="ACD_IbpA/B"/>
</dbReference>
<dbReference type="InterPro" id="IPR002068">
    <property type="entry name" value="A-crystallin/Hsp20_dom"/>
</dbReference>
<evidence type="ECO:0000313" key="5">
    <source>
        <dbReference type="EMBL" id="MEY1662246.1"/>
    </source>
</evidence>
<name>A0ABV4AJL2_9GAMM</name>
<evidence type="ECO:0000259" key="4">
    <source>
        <dbReference type="PROSITE" id="PS01031"/>
    </source>
</evidence>
<dbReference type="Gene3D" id="2.60.40.790">
    <property type="match status" value="1"/>
</dbReference>
<gene>
    <name evidence="5" type="ORF">AB5I84_08815</name>
</gene>
<dbReference type="CDD" id="cd06470">
    <property type="entry name" value="ACD_IbpA-B_like"/>
    <property type="match status" value="1"/>
</dbReference>
<dbReference type="PROSITE" id="PS01031">
    <property type="entry name" value="SHSP"/>
    <property type="match status" value="1"/>
</dbReference>
<dbReference type="PANTHER" id="PTHR47062">
    <property type="match status" value="1"/>
</dbReference>
<feature type="domain" description="SHSP" evidence="4">
    <location>
        <begin position="30"/>
        <end position="142"/>
    </location>
</feature>
<comment type="caution">
    <text evidence="5">The sequence shown here is derived from an EMBL/GenBank/DDBJ whole genome shotgun (WGS) entry which is preliminary data.</text>
</comment>
<keyword evidence="6" id="KW-1185">Reference proteome</keyword>
<accession>A0ABV4AJL2</accession>
<dbReference type="InterPro" id="IPR008978">
    <property type="entry name" value="HSP20-like_chaperone"/>
</dbReference>
<dbReference type="EMBL" id="JBGCUO010000001">
    <property type="protein sequence ID" value="MEY1662246.1"/>
    <property type="molecule type" value="Genomic_DNA"/>
</dbReference>
<organism evidence="5 6">
    <name type="scientific">Isoalcanivorax beigongshangi</name>
    <dbReference type="NCBI Taxonomy" id="3238810"/>
    <lineage>
        <taxon>Bacteria</taxon>
        <taxon>Pseudomonadati</taxon>
        <taxon>Pseudomonadota</taxon>
        <taxon>Gammaproteobacteria</taxon>
        <taxon>Oceanospirillales</taxon>
        <taxon>Alcanivoracaceae</taxon>
        <taxon>Isoalcanivorax</taxon>
    </lineage>
</organism>
<comment type="similarity">
    <text evidence="2 3">Belongs to the small heat shock protein (HSP20) family.</text>
</comment>